<dbReference type="PROSITE" id="PS50937">
    <property type="entry name" value="HTH_MERR_2"/>
    <property type="match status" value="1"/>
</dbReference>
<dbReference type="EMBL" id="BSOH01000027">
    <property type="protein sequence ID" value="GLR19371.1"/>
    <property type="molecule type" value="Genomic_DNA"/>
</dbReference>
<comment type="caution">
    <text evidence="3">The sequence shown here is derived from an EMBL/GenBank/DDBJ whole genome shotgun (WGS) entry which is preliminary data.</text>
</comment>
<dbReference type="PANTHER" id="PTHR30204:SF15">
    <property type="entry name" value="BLL5018 PROTEIN"/>
    <property type="match status" value="1"/>
</dbReference>
<dbReference type="GO" id="GO:0003677">
    <property type="term" value="F:DNA binding"/>
    <property type="evidence" value="ECO:0007669"/>
    <property type="project" value="UniProtKB-KW"/>
</dbReference>
<evidence type="ECO:0000313" key="4">
    <source>
        <dbReference type="Proteomes" id="UP001156666"/>
    </source>
</evidence>
<protein>
    <recommendedName>
        <fullName evidence="2">HTH merR-type domain-containing protein</fullName>
    </recommendedName>
</protein>
<dbReference type="RefSeq" id="WP_235291927.1">
    <property type="nucleotide sequence ID" value="NZ_BSOH01000027.1"/>
</dbReference>
<dbReference type="AlphaFoldDB" id="A0AA37SV18"/>
<gene>
    <name evidence="3" type="ORF">GCM10007940_39870</name>
</gene>
<dbReference type="InterPro" id="IPR009061">
    <property type="entry name" value="DNA-bd_dom_put_sf"/>
</dbReference>
<dbReference type="SMART" id="SM00422">
    <property type="entry name" value="HTH_MERR"/>
    <property type="match status" value="1"/>
</dbReference>
<proteinExistence type="predicted"/>
<sequence>MKIELDKDKLYYSIGEVSEMFDVSNSLIRYWETEFSKLRPQKNSRGDRKYTEKDIRVLETIYVLVKDKGYTIEGAKKALKIELAAAKKRDEIISKLKKIKKSLLDLSKSLSD</sequence>
<dbReference type="Pfam" id="PF13411">
    <property type="entry name" value="MerR_1"/>
    <property type="match status" value="1"/>
</dbReference>
<dbReference type="InterPro" id="IPR000551">
    <property type="entry name" value="MerR-type_HTH_dom"/>
</dbReference>
<evidence type="ECO:0000259" key="2">
    <source>
        <dbReference type="PROSITE" id="PS50937"/>
    </source>
</evidence>
<reference evidence="3" key="1">
    <citation type="journal article" date="2014" name="Int. J. Syst. Evol. Microbiol.">
        <title>Complete genome sequence of Corynebacterium casei LMG S-19264T (=DSM 44701T), isolated from a smear-ripened cheese.</title>
        <authorList>
            <consortium name="US DOE Joint Genome Institute (JGI-PGF)"/>
            <person name="Walter F."/>
            <person name="Albersmeier A."/>
            <person name="Kalinowski J."/>
            <person name="Ruckert C."/>
        </authorList>
    </citation>
    <scope>NUCLEOTIDE SEQUENCE</scope>
    <source>
        <strain evidence="3">NBRC 108769</strain>
    </source>
</reference>
<evidence type="ECO:0000313" key="3">
    <source>
        <dbReference type="EMBL" id="GLR19371.1"/>
    </source>
</evidence>
<dbReference type="GO" id="GO:0003700">
    <property type="term" value="F:DNA-binding transcription factor activity"/>
    <property type="evidence" value="ECO:0007669"/>
    <property type="project" value="InterPro"/>
</dbReference>
<evidence type="ECO:0000256" key="1">
    <source>
        <dbReference type="ARBA" id="ARBA00023125"/>
    </source>
</evidence>
<accession>A0AA37SV18</accession>
<feature type="domain" description="HTH merR-type" evidence="2">
    <location>
        <begin position="11"/>
        <end position="81"/>
    </location>
</feature>
<dbReference type="InterPro" id="IPR047057">
    <property type="entry name" value="MerR_fam"/>
</dbReference>
<name>A0AA37SV18_9BACT</name>
<keyword evidence="1" id="KW-0238">DNA-binding</keyword>
<organism evidence="3 4">
    <name type="scientific">Portibacter lacus</name>
    <dbReference type="NCBI Taxonomy" id="1099794"/>
    <lineage>
        <taxon>Bacteria</taxon>
        <taxon>Pseudomonadati</taxon>
        <taxon>Bacteroidota</taxon>
        <taxon>Saprospiria</taxon>
        <taxon>Saprospirales</taxon>
        <taxon>Haliscomenobacteraceae</taxon>
        <taxon>Portibacter</taxon>
    </lineage>
</organism>
<reference evidence="3" key="2">
    <citation type="submission" date="2023-01" db="EMBL/GenBank/DDBJ databases">
        <title>Draft genome sequence of Portibacter lacus strain NBRC 108769.</title>
        <authorList>
            <person name="Sun Q."/>
            <person name="Mori K."/>
        </authorList>
    </citation>
    <scope>NUCLEOTIDE SEQUENCE</scope>
    <source>
        <strain evidence="3">NBRC 108769</strain>
    </source>
</reference>
<dbReference type="Gene3D" id="1.10.1660.10">
    <property type="match status" value="1"/>
</dbReference>
<keyword evidence="4" id="KW-1185">Reference proteome</keyword>
<dbReference type="SUPFAM" id="SSF46955">
    <property type="entry name" value="Putative DNA-binding domain"/>
    <property type="match status" value="1"/>
</dbReference>
<dbReference type="Proteomes" id="UP001156666">
    <property type="component" value="Unassembled WGS sequence"/>
</dbReference>
<dbReference type="PANTHER" id="PTHR30204">
    <property type="entry name" value="REDOX-CYCLING DRUG-SENSING TRANSCRIPTIONAL ACTIVATOR SOXR"/>
    <property type="match status" value="1"/>
</dbReference>